<dbReference type="PANTHER" id="PTHR33164:SF64">
    <property type="entry name" value="TRANSCRIPTIONAL REGULATOR SLYA"/>
    <property type="match status" value="1"/>
</dbReference>
<keyword evidence="6" id="KW-1185">Reference proteome</keyword>
<keyword evidence="1" id="KW-0805">Transcription regulation</keyword>
<evidence type="ECO:0000259" key="4">
    <source>
        <dbReference type="PROSITE" id="PS50995"/>
    </source>
</evidence>
<evidence type="ECO:0000313" key="6">
    <source>
        <dbReference type="Proteomes" id="UP000282971"/>
    </source>
</evidence>
<dbReference type="PROSITE" id="PS50995">
    <property type="entry name" value="HTH_MARR_2"/>
    <property type="match status" value="1"/>
</dbReference>
<protein>
    <submittedName>
        <fullName evidence="5">MarR family transcriptional regulator</fullName>
    </submittedName>
</protein>
<dbReference type="InterPro" id="IPR036388">
    <property type="entry name" value="WH-like_DNA-bd_sf"/>
</dbReference>
<dbReference type="PROSITE" id="PS01117">
    <property type="entry name" value="HTH_MARR_1"/>
    <property type="match status" value="1"/>
</dbReference>
<dbReference type="Gene3D" id="1.10.10.10">
    <property type="entry name" value="Winged helix-like DNA-binding domain superfamily/Winged helix DNA-binding domain"/>
    <property type="match status" value="1"/>
</dbReference>
<keyword evidence="3" id="KW-0804">Transcription</keyword>
<dbReference type="InterPro" id="IPR023187">
    <property type="entry name" value="Tscrpt_reg_MarR-type_CS"/>
</dbReference>
<dbReference type="Proteomes" id="UP000282971">
    <property type="component" value="Unassembled WGS sequence"/>
</dbReference>
<dbReference type="OrthoDB" id="582199at2"/>
<evidence type="ECO:0000256" key="1">
    <source>
        <dbReference type="ARBA" id="ARBA00023015"/>
    </source>
</evidence>
<evidence type="ECO:0000313" key="5">
    <source>
        <dbReference type="EMBL" id="RVT94184.1"/>
    </source>
</evidence>
<dbReference type="InterPro" id="IPR036390">
    <property type="entry name" value="WH_DNA-bd_sf"/>
</dbReference>
<dbReference type="InterPro" id="IPR000835">
    <property type="entry name" value="HTH_MarR-typ"/>
</dbReference>
<dbReference type="SMART" id="SM00347">
    <property type="entry name" value="HTH_MARR"/>
    <property type="match status" value="1"/>
</dbReference>
<feature type="domain" description="HTH marR-type" evidence="4">
    <location>
        <begin position="11"/>
        <end position="145"/>
    </location>
</feature>
<dbReference type="Pfam" id="PF12802">
    <property type="entry name" value="MarR_2"/>
    <property type="match status" value="1"/>
</dbReference>
<evidence type="ECO:0000256" key="3">
    <source>
        <dbReference type="ARBA" id="ARBA00023163"/>
    </source>
</evidence>
<dbReference type="SUPFAM" id="SSF46785">
    <property type="entry name" value="Winged helix' DNA-binding domain"/>
    <property type="match status" value="1"/>
</dbReference>
<dbReference type="GO" id="GO:0006950">
    <property type="term" value="P:response to stress"/>
    <property type="evidence" value="ECO:0007669"/>
    <property type="project" value="TreeGrafter"/>
</dbReference>
<accession>A0A437M9K0</accession>
<keyword evidence="2" id="KW-0238">DNA-binding</keyword>
<sequence>MLAKEVAMARHATLLIPLFEAFSWFDEGLQTLLREAGWTAVTRPQTMVLIAIGQGIERAVDIARAIGVTRQSVGVTIAEMAAEGLLEMVDDPNDRRAKRVHLSDKGERRREDSRRAMAELTAELERRIGKASVTKLGEALQKDWGPPVAR</sequence>
<gene>
    <name evidence="5" type="ORF">EOD43_10120</name>
</gene>
<proteinExistence type="predicted"/>
<dbReference type="InterPro" id="IPR039422">
    <property type="entry name" value="MarR/SlyA-like"/>
</dbReference>
<dbReference type="GO" id="GO:0003677">
    <property type="term" value="F:DNA binding"/>
    <property type="evidence" value="ECO:0007669"/>
    <property type="project" value="UniProtKB-KW"/>
</dbReference>
<reference evidence="5 6" key="1">
    <citation type="submission" date="2019-01" db="EMBL/GenBank/DDBJ databases">
        <authorList>
            <person name="Chen W.-M."/>
        </authorList>
    </citation>
    <scope>NUCLEOTIDE SEQUENCE [LARGE SCALE GENOMIC DNA]</scope>
    <source>
        <strain evidence="5 6">CCP-7</strain>
    </source>
</reference>
<dbReference type="EMBL" id="SACN01000001">
    <property type="protein sequence ID" value="RVT94184.1"/>
    <property type="molecule type" value="Genomic_DNA"/>
</dbReference>
<dbReference type="PANTHER" id="PTHR33164">
    <property type="entry name" value="TRANSCRIPTIONAL REGULATOR, MARR FAMILY"/>
    <property type="match status" value="1"/>
</dbReference>
<dbReference type="AlphaFoldDB" id="A0A437M9K0"/>
<evidence type="ECO:0000256" key="2">
    <source>
        <dbReference type="ARBA" id="ARBA00023125"/>
    </source>
</evidence>
<comment type="caution">
    <text evidence="5">The sequence shown here is derived from an EMBL/GenBank/DDBJ whole genome shotgun (WGS) entry which is preliminary data.</text>
</comment>
<name>A0A437M9K0_9SPHN</name>
<dbReference type="GO" id="GO:0003700">
    <property type="term" value="F:DNA-binding transcription factor activity"/>
    <property type="evidence" value="ECO:0007669"/>
    <property type="project" value="InterPro"/>
</dbReference>
<organism evidence="5 6">
    <name type="scientific">Sphingomonas crocodyli</name>
    <dbReference type="NCBI Taxonomy" id="1979270"/>
    <lineage>
        <taxon>Bacteria</taxon>
        <taxon>Pseudomonadati</taxon>
        <taxon>Pseudomonadota</taxon>
        <taxon>Alphaproteobacteria</taxon>
        <taxon>Sphingomonadales</taxon>
        <taxon>Sphingomonadaceae</taxon>
        <taxon>Sphingomonas</taxon>
    </lineage>
</organism>